<feature type="binding site" evidence="8">
    <location>
        <position position="341"/>
    </location>
    <ligand>
        <name>Mn(2+)</name>
        <dbReference type="ChEBI" id="CHEBI:29035"/>
        <label>1</label>
    </ligand>
</feature>
<feature type="domain" description="Cytosol aminopeptidase" evidence="9">
    <location>
        <begin position="337"/>
        <end position="344"/>
    </location>
</feature>
<feature type="active site" evidence="8">
    <location>
        <position position="269"/>
    </location>
</feature>
<dbReference type="AlphaFoldDB" id="A0A562REV3"/>
<evidence type="ECO:0000313" key="10">
    <source>
        <dbReference type="EMBL" id="TWI66920.1"/>
    </source>
</evidence>
<dbReference type="Gene3D" id="3.40.630.10">
    <property type="entry name" value="Zn peptidases"/>
    <property type="match status" value="1"/>
</dbReference>
<comment type="function">
    <text evidence="8">Presumably involved in the processing and regular turnover of intracellular proteins. Catalyzes the removal of unsubstituted N-terminal amino acids from various peptides.</text>
</comment>
<dbReference type="SUPFAM" id="SSF52949">
    <property type="entry name" value="Macro domain-like"/>
    <property type="match status" value="1"/>
</dbReference>
<keyword evidence="6 8" id="KW-0378">Hydrolase</keyword>
<dbReference type="CDD" id="cd00433">
    <property type="entry name" value="Peptidase_M17"/>
    <property type="match status" value="1"/>
</dbReference>
<evidence type="ECO:0000256" key="4">
    <source>
        <dbReference type="ARBA" id="ARBA00022438"/>
    </source>
</evidence>
<keyword evidence="5 8" id="KW-0645">Protease</keyword>
<name>A0A562REV3_9BACT</name>
<comment type="cofactor">
    <cofactor evidence="8">
        <name>Mn(2+)</name>
        <dbReference type="ChEBI" id="CHEBI:29035"/>
    </cofactor>
    <text evidence="8">Binds 2 manganese ions per subunit.</text>
</comment>
<dbReference type="GO" id="GO:0030145">
    <property type="term" value="F:manganese ion binding"/>
    <property type="evidence" value="ECO:0007669"/>
    <property type="project" value="UniProtKB-UniRule"/>
</dbReference>
<keyword evidence="8" id="KW-0963">Cytoplasm</keyword>
<dbReference type="Pfam" id="PF02789">
    <property type="entry name" value="Peptidase_M17_N"/>
    <property type="match status" value="1"/>
</dbReference>
<comment type="catalytic activity">
    <reaction evidence="1 8">
        <text>Release of an N-terminal amino acid, Xaa-|-Yaa-, in which Xaa is preferably Leu, but may be other amino acids including Pro although not Arg or Lys, and Yaa may be Pro. Amino acid amides and methyl esters are also readily hydrolyzed, but rates on arylamides are exceedingly low.</text>
        <dbReference type="EC" id="3.4.11.1"/>
    </reaction>
</comment>
<keyword evidence="8" id="KW-0479">Metal-binding</keyword>
<dbReference type="Gene3D" id="3.40.220.10">
    <property type="entry name" value="Leucine Aminopeptidase, subunit E, domain 1"/>
    <property type="match status" value="1"/>
</dbReference>
<dbReference type="RefSeq" id="WP_144686140.1">
    <property type="nucleotide sequence ID" value="NZ_VLLC01000028.1"/>
</dbReference>
<organism evidence="10 11">
    <name type="scientific">Desulfobotulus alkaliphilus</name>
    <dbReference type="NCBI Taxonomy" id="622671"/>
    <lineage>
        <taxon>Bacteria</taxon>
        <taxon>Pseudomonadati</taxon>
        <taxon>Thermodesulfobacteriota</taxon>
        <taxon>Desulfobacteria</taxon>
        <taxon>Desulfobacterales</taxon>
        <taxon>Desulfobacteraceae</taxon>
        <taxon>Desulfobotulus</taxon>
    </lineage>
</organism>
<dbReference type="OrthoDB" id="9809354at2"/>
<comment type="catalytic activity">
    <reaction evidence="2 8">
        <text>Release of an N-terminal amino acid, preferentially leucine, but not glutamic or aspartic acids.</text>
        <dbReference type="EC" id="3.4.11.10"/>
    </reaction>
</comment>
<dbReference type="InterPro" id="IPR011356">
    <property type="entry name" value="Leucine_aapep/pepB"/>
</dbReference>
<proteinExistence type="inferred from homology"/>
<evidence type="ECO:0000256" key="5">
    <source>
        <dbReference type="ARBA" id="ARBA00022670"/>
    </source>
</evidence>
<feature type="binding site" evidence="8">
    <location>
        <position position="280"/>
    </location>
    <ligand>
        <name>Mn(2+)</name>
        <dbReference type="ChEBI" id="CHEBI:29035"/>
        <label>2</label>
    </ligand>
</feature>
<evidence type="ECO:0000259" key="9">
    <source>
        <dbReference type="PROSITE" id="PS00631"/>
    </source>
</evidence>
<feature type="binding site" evidence="8">
    <location>
        <position position="262"/>
    </location>
    <ligand>
        <name>Mn(2+)</name>
        <dbReference type="ChEBI" id="CHEBI:29035"/>
        <label>2</label>
    </ligand>
</feature>
<dbReference type="InterPro" id="IPR000819">
    <property type="entry name" value="Peptidase_M17_C"/>
</dbReference>
<dbReference type="PROSITE" id="PS00631">
    <property type="entry name" value="CYTOSOL_AP"/>
    <property type="match status" value="1"/>
</dbReference>
<feature type="binding site" evidence="8">
    <location>
        <position position="257"/>
    </location>
    <ligand>
        <name>Mn(2+)</name>
        <dbReference type="ChEBI" id="CHEBI:29035"/>
        <label>2</label>
    </ligand>
</feature>
<dbReference type="PANTHER" id="PTHR11963">
    <property type="entry name" value="LEUCINE AMINOPEPTIDASE-RELATED"/>
    <property type="match status" value="1"/>
</dbReference>
<feature type="active site" evidence="8">
    <location>
        <position position="343"/>
    </location>
</feature>
<dbReference type="NCBIfam" id="NF002073">
    <property type="entry name" value="PRK00913.1-2"/>
    <property type="match status" value="1"/>
</dbReference>
<comment type="similarity">
    <text evidence="3 8">Belongs to the peptidase M17 family.</text>
</comment>
<dbReference type="GO" id="GO:0005737">
    <property type="term" value="C:cytoplasm"/>
    <property type="evidence" value="ECO:0007669"/>
    <property type="project" value="UniProtKB-SubCell"/>
</dbReference>
<dbReference type="SUPFAM" id="SSF53187">
    <property type="entry name" value="Zn-dependent exopeptidases"/>
    <property type="match status" value="1"/>
</dbReference>
<protein>
    <recommendedName>
        <fullName evidence="8">Probable cytosol aminopeptidase</fullName>
        <ecNumber evidence="8">3.4.11.1</ecNumber>
    </recommendedName>
    <alternativeName>
        <fullName evidence="8">Leucine aminopeptidase</fullName>
        <shortName evidence="8">LAP</shortName>
        <ecNumber evidence="8">3.4.11.10</ecNumber>
    </alternativeName>
    <alternativeName>
        <fullName evidence="8">Leucyl aminopeptidase</fullName>
    </alternativeName>
</protein>
<evidence type="ECO:0000256" key="6">
    <source>
        <dbReference type="ARBA" id="ARBA00022801"/>
    </source>
</evidence>
<comment type="subcellular location">
    <subcellularLocation>
        <location evidence="8">Cytoplasm</location>
    </subcellularLocation>
</comment>
<reference evidence="10 11" key="1">
    <citation type="submission" date="2019-07" db="EMBL/GenBank/DDBJ databases">
        <title>Genome sequencing of 100 strains of the haloalkaliphilic chemolithoautotrophic sulfur-oxidizing bacterium Thioalkalivibrio.</title>
        <authorList>
            <person name="Muyzer G."/>
        </authorList>
    </citation>
    <scope>NUCLEOTIDE SEQUENCE [LARGE SCALE GENOMIC DNA]</scope>
    <source>
        <strain evidence="10 11">ASO4-4</strain>
    </source>
</reference>
<dbReference type="Proteomes" id="UP000318307">
    <property type="component" value="Unassembled WGS sequence"/>
</dbReference>
<evidence type="ECO:0000256" key="7">
    <source>
        <dbReference type="ARBA" id="ARBA00023211"/>
    </source>
</evidence>
<comment type="caution">
    <text evidence="10">The sequence shown here is derived from an EMBL/GenBank/DDBJ whole genome shotgun (WGS) entry which is preliminary data.</text>
</comment>
<dbReference type="InterPro" id="IPR043472">
    <property type="entry name" value="Macro_dom-like"/>
</dbReference>
<dbReference type="EMBL" id="VLLC01000028">
    <property type="protein sequence ID" value="TWI66920.1"/>
    <property type="molecule type" value="Genomic_DNA"/>
</dbReference>
<keyword evidence="11" id="KW-1185">Reference proteome</keyword>
<dbReference type="PRINTS" id="PR00481">
    <property type="entry name" value="LAMNOPPTDASE"/>
</dbReference>
<dbReference type="InterPro" id="IPR023042">
    <property type="entry name" value="Peptidase_M17_leu_NH2_pept"/>
</dbReference>
<dbReference type="InterPro" id="IPR008283">
    <property type="entry name" value="Peptidase_M17_N"/>
</dbReference>
<accession>A0A562REV3</accession>
<sequence>MLSVQPYAEMAEKPDTGILFVCEDMPLYKEENKALLCEKIRNLPEFAAKAEKIYFVSMPEEMPLPRVIMVGLGKKEELDAEKFRRAAAAAVKAAMEAKEKCPAVFLPDAKETLQSETTVKAILEGLVLANYRFDSYKKESELRVLEKIIILAEKTAQSGIEKLAAGVEAVCTATHLARTWVSTPSNDKRPEALCDMFEKAAASEGLETRRMGKKELEKLGFGAMLAVAQGSDAGPCLLTLHYHPEKTADKTVALVGKGVTFDSGGLDLKPPAGMEGMKMDMAGAAAVVATSIALARTRPSFRFIAAIPIVENMPSATAYRPGDVFRAYNGKSIEVMNTDAEGRLILADTLAWLADVEKPDLMLDVATLTGACMVALGDEIAGGFTEDSMLAHALARAGEETFERCWPMPLPKDYKKLLKSELADLRNVSTTRNGGAITAALFLKEFTGETRWAHIDIAGPAYLSKASACCPAGGSGFGVRLLHHLLTDLEKNGNL</sequence>
<feature type="binding site" evidence="8">
    <location>
        <position position="341"/>
    </location>
    <ligand>
        <name>Mn(2+)</name>
        <dbReference type="ChEBI" id="CHEBI:29035"/>
        <label>2</label>
    </ligand>
</feature>
<evidence type="ECO:0000256" key="2">
    <source>
        <dbReference type="ARBA" id="ARBA00000967"/>
    </source>
</evidence>
<evidence type="ECO:0000256" key="3">
    <source>
        <dbReference type="ARBA" id="ARBA00009528"/>
    </source>
</evidence>
<keyword evidence="7 8" id="KW-0464">Manganese</keyword>
<evidence type="ECO:0000256" key="8">
    <source>
        <dbReference type="HAMAP-Rule" id="MF_00181"/>
    </source>
</evidence>
<dbReference type="EC" id="3.4.11.10" evidence="8"/>
<dbReference type="GO" id="GO:0006508">
    <property type="term" value="P:proteolysis"/>
    <property type="evidence" value="ECO:0007669"/>
    <property type="project" value="UniProtKB-KW"/>
</dbReference>
<gene>
    <name evidence="8" type="primary">pepA</name>
    <name evidence="10" type="ORF">LZ24_02819</name>
</gene>
<dbReference type="HAMAP" id="MF_00181">
    <property type="entry name" value="Cytosol_peptidase_M17"/>
    <property type="match status" value="1"/>
</dbReference>
<dbReference type="EC" id="3.4.11.1" evidence="8"/>
<dbReference type="GO" id="GO:0070006">
    <property type="term" value="F:metalloaminopeptidase activity"/>
    <property type="evidence" value="ECO:0007669"/>
    <property type="project" value="InterPro"/>
</dbReference>
<dbReference type="Pfam" id="PF00883">
    <property type="entry name" value="Peptidase_M17"/>
    <property type="match status" value="1"/>
</dbReference>
<feature type="binding site" evidence="8">
    <location>
        <position position="339"/>
    </location>
    <ligand>
        <name>Mn(2+)</name>
        <dbReference type="ChEBI" id="CHEBI:29035"/>
        <label>1</label>
    </ligand>
</feature>
<evidence type="ECO:0000256" key="1">
    <source>
        <dbReference type="ARBA" id="ARBA00000135"/>
    </source>
</evidence>
<evidence type="ECO:0000313" key="11">
    <source>
        <dbReference type="Proteomes" id="UP000318307"/>
    </source>
</evidence>
<dbReference type="PANTHER" id="PTHR11963:SF23">
    <property type="entry name" value="CYTOSOL AMINOPEPTIDASE"/>
    <property type="match status" value="1"/>
</dbReference>
<keyword evidence="4 8" id="KW-0031">Aminopeptidase</keyword>
<feature type="binding site" evidence="8">
    <location>
        <position position="262"/>
    </location>
    <ligand>
        <name>Mn(2+)</name>
        <dbReference type="ChEBI" id="CHEBI:29035"/>
        <label>1</label>
    </ligand>
</feature>